<dbReference type="Gene3D" id="3.40.50.2300">
    <property type="match status" value="2"/>
</dbReference>
<dbReference type="SUPFAM" id="SSF53822">
    <property type="entry name" value="Periplasmic binding protein-like I"/>
    <property type="match status" value="1"/>
</dbReference>
<dbReference type="GO" id="GO:0003677">
    <property type="term" value="F:DNA binding"/>
    <property type="evidence" value="ECO:0007669"/>
    <property type="project" value="UniProtKB-KW"/>
</dbReference>
<feature type="domain" description="HTH lacI-type" evidence="5">
    <location>
        <begin position="4"/>
        <end position="58"/>
    </location>
</feature>
<keyword evidence="4" id="KW-0804">Transcription</keyword>
<accession>A0ABP9A0G3</accession>
<dbReference type="InterPro" id="IPR000843">
    <property type="entry name" value="HTH_LacI"/>
</dbReference>
<dbReference type="InterPro" id="IPR010982">
    <property type="entry name" value="Lambda_DNA-bd_dom_sf"/>
</dbReference>
<dbReference type="EMBL" id="BAABKO010000002">
    <property type="protein sequence ID" value="GAA4770900.1"/>
    <property type="molecule type" value="Genomic_DNA"/>
</dbReference>
<dbReference type="CDD" id="cd06267">
    <property type="entry name" value="PBP1_LacI_sugar_binding-like"/>
    <property type="match status" value="1"/>
</dbReference>
<evidence type="ECO:0000256" key="4">
    <source>
        <dbReference type="ARBA" id="ARBA00023163"/>
    </source>
</evidence>
<organism evidence="6 7">
    <name type="scientific">Microbacterium gilvum</name>
    <dbReference type="NCBI Taxonomy" id="1336204"/>
    <lineage>
        <taxon>Bacteria</taxon>
        <taxon>Bacillati</taxon>
        <taxon>Actinomycetota</taxon>
        <taxon>Actinomycetes</taxon>
        <taxon>Micrococcales</taxon>
        <taxon>Microbacteriaceae</taxon>
        <taxon>Microbacterium</taxon>
    </lineage>
</organism>
<dbReference type="CDD" id="cd01392">
    <property type="entry name" value="HTH_LacI"/>
    <property type="match status" value="1"/>
</dbReference>
<protein>
    <submittedName>
        <fullName evidence="6">LacI family DNA-binding transcriptional regulator</fullName>
    </submittedName>
</protein>
<dbReference type="PANTHER" id="PTHR30146">
    <property type="entry name" value="LACI-RELATED TRANSCRIPTIONAL REPRESSOR"/>
    <property type="match status" value="1"/>
</dbReference>
<evidence type="ECO:0000256" key="3">
    <source>
        <dbReference type="ARBA" id="ARBA00023125"/>
    </source>
</evidence>
<dbReference type="InterPro" id="IPR028082">
    <property type="entry name" value="Peripla_BP_I"/>
</dbReference>
<dbReference type="Proteomes" id="UP001501645">
    <property type="component" value="Unassembled WGS sequence"/>
</dbReference>
<dbReference type="RefSeq" id="WP_345437343.1">
    <property type="nucleotide sequence ID" value="NZ_BAABKO010000002.1"/>
</dbReference>
<dbReference type="SUPFAM" id="SSF47413">
    <property type="entry name" value="lambda repressor-like DNA-binding domains"/>
    <property type="match status" value="1"/>
</dbReference>
<sequence length="329" mass="34730">MPRTTMEDVAREAGVSRALVSLAYRNAFGVSEATRRHILEVGERLGYVHNRVAAQLATRGSSALGVFLQDLHNDLFAGLYDGIREVAEEHGRELVLAIGSRDEDRDAASLTTLQGTRVAAIVAAGLRLPDAEALTHSARTPLVAVARRIPGVDSAYSDNLVGARLATEHLLALGHRDVVFFANPPADGYRDRGRGYEAAMAGAGLRPRTVVTSYAREEVAAEAARLFDAVDPPTAVFAHNDQAALGVLDLLHARGLTPGADVSVVGYDNSSISSAPGTALTTIDLHGRDLGRAGARMAIARTSDPDAAPALEVSDPTLVVRRTTGPPPR</sequence>
<gene>
    <name evidence="6" type="ORF">GCM10023351_13450</name>
</gene>
<dbReference type="InterPro" id="IPR046335">
    <property type="entry name" value="LacI/GalR-like_sensor"/>
</dbReference>
<evidence type="ECO:0000256" key="1">
    <source>
        <dbReference type="ARBA" id="ARBA00022491"/>
    </source>
</evidence>
<reference evidence="7" key="1">
    <citation type="journal article" date="2019" name="Int. J. Syst. Evol. Microbiol.">
        <title>The Global Catalogue of Microorganisms (GCM) 10K type strain sequencing project: providing services to taxonomists for standard genome sequencing and annotation.</title>
        <authorList>
            <consortium name="The Broad Institute Genomics Platform"/>
            <consortium name="The Broad Institute Genome Sequencing Center for Infectious Disease"/>
            <person name="Wu L."/>
            <person name="Ma J."/>
        </authorList>
    </citation>
    <scope>NUCLEOTIDE SEQUENCE [LARGE SCALE GENOMIC DNA]</scope>
    <source>
        <strain evidence="7">JCM 18537</strain>
    </source>
</reference>
<dbReference type="Pfam" id="PF00356">
    <property type="entry name" value="LacI"/>
    <property type="match status" value="1"/>
</dbReference>
<dbReference type="Gene3D" id="1.10.260.40">
    <property type="entry name" value="lambda repressor-like DNA-binding domains"/>
    <property type="match status" value="1"/>
</dbReference>
<keyword evidence="1" id="KW-0678">Repressor</keyword>
<keyword evidence="3 6" id="KW-0238">DNA-binding</keyword>
<evidence type="ECO:0000313" key="6">
    <source>
        <dbReference type="EMBL" id="GAA4770900.1"/>
    </source>
</evidence>
<name>A0ABP9A0G3_9MICO</name>
<evidence type="ECO:0000313" key="7">
    <source>
        <dbReference type="Proteomes" id="UP001501645"/>
    </source>
</evidence>
<evidence type="ECO:0000259" key="5">
    <source>
        <dbReference type="PROSITE" id="PS50932"/>
    </source>
</evidence>
<dbReference type="PROSITE" id="PS50932">
    <property type="entry name" value="HTH_LACI_2"/>
    <property type="match status" value="1"/>
</dbReference>
<evidence type="ECO:0000256" key="2">
    <source>
        <dbReference type="ARBA" id="ARBA00023015"/>
    </source>
</evidence>
<dbReference type="PANTHER" id="PTHR30146:SF148">
    <property type="entry name" value="HTH-TYPE TRANSCRIPTIONAL REPRESSOR PURR-RELATED"/>
    <property type="match status" value="1"/>
</dbReference>
<dbReference type="SMART" id="SM00354">
    <property type="entry name" value="HTH_LACI"/>
    <property type="match status" value="1"/>
</dbReference>
<keyword evidence="7" id="KW-1185">Reference proteome</keyword>
<comment type="caution">
    <text evidence="6">The sequence shown here is derived from an EMBL/GenBank/DDBJ whole genome shotgun (WGS) entry which is preliminary data.</text>
</comment>
<proteinExistence type="predicted"/>
<keyword evidence="2" id="KW-0805">Transcription regulation</keyword>
<dbReference type="Pfam" id="PF13377">
    <property type="entry name" value="Peripla_BP_3"/>
    <property type="match status" value="1"/>
</dbReference>